<evidence type="ECO:0008006" key="3">
    <source>
        <dbReference type="Google" id="ProtNLM"/>
    </source>
</evidence>
<keyword evidence="2" id="KW-1185">Reference proteome</keyword>
<proteinExistence type="predicted"/>
<dbReference type="AlphaFoldDB" id="A0A2P5E2T7"/>
<evidence type="ECO:0000313" key="2">
    <source>
        <dbReference type="Proteomes" id="UP000237105"/>
    </source>
</evidence>
<reference evidence="2" key="1">
    <citation type="submission" date="2016-06" db="EMBL/GenBank/DDBJ databases">
        <title>Parallel loss of symbiosis genes in relatives of nitrogen-fixing non-legume Parasponia.</title>
        <authorList>
            <person name="Van Velzen R."/>
            <person name="Holmer R."/>
            <person name="Bu F."/>
            <person name="Rutten L."/>
            <person name="Van Zeijl A."/>
            <person name="Liu W."/>
            <person name="Santuari L."/>
            <person name="Cao Q."/>
            <person name="Sharma T."/>
            <person name="Shen D."/>
            <person name="Roswanjaya Y."/>
            <person name="Wardhani T."/>
            <person name="Kalhor M.S."/>
            <person name="Jansen J."/>
            <person name="Van den Hoogen J."/>
            <person name="Gungor B."/>
            <person name="Hartog M."/>
            <person name="Hontelez J."/>
            <person name="Verver J."/>
            <person name="Yang W.-C."/>
            <person name="Schijlen E."/>
            <person name="Repin R."/>
            <person name="Schilthuizen M."/>
            <person name="Schranz E."/>
            <person name="Heidstra R."/>
            <person name="Miyata K."/>
            <person name="Fedorova E."/>
            <person name="Kohlen W."/>
            <person name="Bisseling T."/>
            <person name="Smit S."/>
            <person name="Geurts R."/>
        </authorList>
    </citation>
    <scope>NUCLEOTIDE SEQUENCE [LARGE SCALE GENOMIC DNA]</scope>
    <source>
        <strain evidence="2">cv. WU1-14</strain>
    </source>
</reference>
<sequence length="55" mass="6187">MTLPKLLLGRVLELALRKEWRRVILEGDSLNVIMALKSAVEAVSWEANSTTYSTL</sequence>
<name>A0A2P5E2T7_PARAD</name>
<dbReference type="EMBL" id="JXTB01000003">
    <property type="protein sequence ID" value="PON79827.1"/>
    <property type="molecule type" value="Genomic_DNA"/>
</dbReference>
<organism evidence="1 2">
    <name type="scientific">Parasponia andersonii</name>
    <name type="common">Sponia andersonii</name>
    <dbReference type="NCBI Taxonomy" id="3476"/>
    <lineage>
        <taxon>Eukaryota</taxon>
        <taxon>Viridiplantae</taxon>
        <taxon>Streptophyta</taxon>
        <taxon>Embryophyta</taxon>
        <taxon>Tracheophyta</taxon>
        <taxon>Spermatophyta</taxon>
        <taxon>Magnoliopsida</taxon>
        <taxon>eudicotyledons</taxon>
        <taxon>Gunneridae</taxon>
        <taxon>Pentapetalae</taxon>
        <taxon>rosids</taxon>
        <taxon>fabids</taxon>
        <taxon>Rosales</taxon>
        <taxon>Cannabaceae</taxon>
        <taxon>Parasponia</taxon>
    </lineage>
</organism>
<accession>A0A2P5E2T7</accession>
<dbReference type="OrthoDB" id="1906820at2759"/>
<gene>
    <name evidence="1" type="ORF">PanWU01x14_010590</name>
</gene>
<comment type="caution">
    <text evidence="1">The sequence shown here is derived from an EMBL/GenBank/DDBJ whole genome shotgun (WGS) entry which is preliminary data.</text>
</comment>
<dbReference type="Proteomes" id="UP000237105">
    <property type="component" value="Unassembled WGS sequence"/>
</dbReference>
<protein>
    <recommendedName>
        <fullName evidence="3">RNase H type-1 domain-containing protein</fullName>
    </recommendedName>
</protein>
<evidence type="ECO:0000313" key="1">
    <source>
        <dbReference type="EMBL" id="PON79827.1"/>
    </source>
</evidence>